<dbReference type="EMBL" id="MCFH01000129">
    <property type="protein sequence ID" value="ORX38106.1"/>
    <property type="molecule type" value="Genomic_DNA"/>
</dbReference>
<sequence length="233" mass="26559">MDSDKLNEKRAQEILDRLDKDEFVFTMNELENEEYVTLPNGTKILTDILNGKINDQQKQHKIKENGKPINDQILQFDDYISTFDNDNGTKDDNNLLFEIDDTEGEDAFEETEKYYGSDEEVTIKITNNDKDEKISYTSTTSKPITIQSSHRQPISVGSLSVSDDGHLMANSPNIPVTPPPSLAKSQNMFNIFKNKEDILNSDKTSQPIPDGEFKEEDIQELLAKLVIHKDQQN</sequence>
<gene>
    <name evidence="1" type="ORF">BCR36DRAFT_407660</name>
</gene>
<name>A0A1Y1UKV5_9FUNG</name>
<dbReference type="Proteomes" id="UP000193719">
    <property type="component" value="Unassembled WGS sequence"/>
</dbReference>
<keyword evidence="2" id="KW-1185">Reference proteome</keyword>
<reference evidence="1 2" key="1">
    <citation type="submission" date="2016-08" db="EMBL/GenBank/DDBJ databases">
        <title>Genomes of anaerobic fungi encode conserved fungal cellulosomes for biomass hydrolysis.</title>
        <authorList>
            <consortium name="DOE Joint Genome Institute"/>
            <person name="Haitjema C.H."/>
            <person name="Gilmore S.P."/>
            <person name="Henske J.K."/>
            <person name="Solomon K.V."/>
            <person name="De Groot R."/>
            <person name="Kuo A."/>
            <person name="Mondo S.J."/>
            <person name="Salamov A.A."/>
            <person name="Labutti K."/>
            <person name="Zhao Z."/>
            <person name="Chiniquy J."/>
            <person name="Barry K."/>
            <person name="Brewer H.M."/>
            <person name="Purvine S.O."/>
            <person name="Wright A.T."/>
            <person name="Boxma B."/>
            <person name="Van Alen T."/>
            <person name="Hackstein J.H."/>
            <person name="Baker S.E."/>
            <person name="Grigoriev I.V."/>
            <person name="O'Malley M.A."/>
        </authorList>
    </citation>
    <scope>NUCLEOTIDE SEQUENCE [LARGE SCALE GENOMIC DNA]</scope>
    <source>
        <strain evidence="2">finn</strain>
    </source>
</reference>
<protein>
    <submittedName>
        <fullName evidence="1">Uncharacterized protein</fullName>
    </submittedName>
</protein>
<evidence type="ECO:0000313" key="1">
    <source>
        <dbReference type="EMBL" id="ORX38106.1"/>
    </source>
</evidence>
<comment type="caution">
    <text evidence="1">The sequence shown here is derived from an EMBL/GenBank/DDBJ whole genome shotgun (WGS) entry which is preliminary data.</text>
</comment>
<reference evidence="1 2" key="2">
    <citation type="submission" date="2016-08" db="EMBL/GenBank/DDBJ databases">
        <title>Pervasive Adenine N6-methylation of Active Genes in Fungi.</title>
        <authorList>
            <consortium name="DOE Joint Genome Institute"/>
            <person name="Mondo S.J."/>
            <person name="Dannebaum R.O."/>
            <person name="Kuo R.C."/>
            <person name="Labutti K."/>
            <person name="Haridas S."/>
            <person name="Kuo A."/>
            <person name="Salamov A."/>
            <person name="Ahrendt S.R."/>
            <person name="Lipzen A."/>
            <person name="Sullivan W."/>
            <person name="Andreopoulos W.B."/>
            <person name="Clum A."/>
            <person name="Lindquist E."/>
            <person name="Daum C."/>
            <person name="Ramamoorthy G.K."/>
            <person name="Gryganskyi A."/>
            <person name="Culley D."/>
            <person name="Magnuson J.K."/>
            <person name="James T.Y."/>
            <person name="O'Malley M.A."/>
            <person name="Stajich J.E."/>
            <person name="Spatafora J.W."/>
            <person name="Visel A."/>
            <person name="Grigoriev I.V."/>
        </authorList>
    </citation>
    <scope>NUCLEOTIDE SEQUENCE [LARGE SCALE GENOMIC DNA]</scope>
    <source>
        <strain evidence="2">finn</strain>
    </source>
</reference>
<accession>A0A1Y1UKV5</accession>
<organism evidence="1 2">
    <name type="scientific">Piromyces finnis</name>
    <dbReference type="NCBI Taxonomy" id="1754191"/>
    <lineage>
        <taxon>Eukaryota</taxon>
        <taxon>Fungi</taxon>
        <taxon>Fungi incertae sedis</taxon>
        <taxon>Chytridiomycota</taxon>
        <taxon>Chytridiomycota incertae sedis</taxon>
        <taxon>Neocallimastigomycetes</taxon>
        <taxon>Neocallimastigales</taxon>
        <taxon>Neocallimastigaceae</taxon>
        <taxon>Piromyces</taxon>
    </lineage>
</organism>
<dbReference type="OrthoDB" id="2132632at2759"/>
<proteinExistence type="predicted"/>
<evidence type="ECO:0000313" key="2">
    <source>
        <dbReference type="Proteomes" id="UP000193719"/>
    </source>
</evidence>
<dbReference type="AlphaFoldDB" id="A0A1Y1UKV5"/>